<keyword evidence="3" id="KW-1185">Reference proteome</keyword>
<dbReference type="GO" id="GO:0030295">
    <property type="term" value="F:protein kinase activator activity"/>
    <property type="evidence" value="ECO:0007669"/>
    <property type="project" value="TreeGrafter"/>
</dbReference>
<name>A0A4Q8CY37_9GAMM</name>
<dbReference type="InterPro" id="IPR002178">
    <property type="entry name" value="PTS_EIIA_type-2_dom"/>
</dbReference>
<dbReference type="Proteomes" id="UP000292298">
    <property type="component" value="Unassembled WGS sequence"/>
</dbReference>
<dbReference type="SUPFAM" id="SSF55804">
    <property type="entry name" value="Phoshotransferase/anion transport protein"/>
    <property type="match status" value="1"/>
</dbReference>
<dbReference type="PANTHER" id="PTHR47738">
    <property type="entry name" value="PTS SYSTEM FRUCTOSE-LIKE EIIA COMPONENT-RELATED"/>
    <property type="match status" value="1"/>
</dbReference>
<evidence type="ECO:0000313" key="3">
    <source>
        <dbReference type="Proteomes" id="UP000292298"/>
    </source>
</evidence>
<dbReference type="PANTHER" id="PTHR47738:SF1">
    <property type="entry name" value="NITROGEN REGULATORY PROTEIN"/>
    <property type="match status" value="1"/>
</dbReference>
<dbReference type="Gene3D" id="3.40.930.10">
    <property type="entry name" value="Mannitol-specific EII, Chain A"/>
    <property type="match status" value="1"/>
</dbReference>
<protein>
    <submittedName>
        <fullName evidence="2">Phosphotransferase IIA-like nitrogen-regulatory protein PtsN</fullName>
    </submittedName>
</protein>
<accession>A0A4Q8CY37</accession>
<proteinExistence type="predicted"/>
<dbReference type="EMBL" id="SHLI01000001">
    <property type="protein sequence ID" value="RZU97879.1"/>
    <property type="molecule type" value="Genomic_DNA"/>
</dbReference>
<comment type="caution">
    <text evidence="2">The sequence shown here is derived from an EMBL/GenBank/DDBJ whole genome shotgun (WGS) entry which is preliminary data.</text>
</comment>
<dbReference type="PROSITE" id="PS51094">
    <property type="entry name" value="PTS_EIIA_TYPE_2"/>
    <property type="match status" value="1"/>
</dbReference>
<gene>
    <name evidence="2" type="ORF">EV698_0111</name>
</gene>
<evidence type="ECO:0000259" key="1">
    <source>
        <dbReference type="PROSITE" id="PS51094"/>
    </source>
</evidence>
<reference evidence="2 3" key="1">
    <citation type="submission" date="2019-02" db="EMBL/GenBank/DDBJ databases">
        <title>Genomic Encyclopedia of Type Strains, Phase IV (KMG-IV): sequencing the most valuable type-strain genomes for metagenomic binning, comparative biology and taxonomic classification.</title>
        <authorList>
            <person name="Goeker M."/>
        </authorList>
    </citation>
    <scope>NUCLEOTIDE SEQUENCE [LARGE SCALE GENOMIC DNA]</scope>
    <source>
        <strain evidence="2 3">DSM 21056</strain>
    </source>
</reference>
<dbReference type="OrthoDB" id="95460at2"/>
<dbReference type="Pfam" id="PF00359">
    <property type="entry name" value="PTS_EIIA_2"/>
    <property type="match status" value="1"/>
</dbReference>
<dbReference type="CDD" id="cd00211">
    <property type="entry name" value="PTS_IIA_fru"/>
    <property type="match status" value="1"/>
</dbReference>
<evidence type="ECO:0000313" key="2">
    <source>
        <dbReference type="EMBL" id="RZU97879.1"/>
    </source>
</evidence>
<feature type="domain" description="PTS EIIA type-2" evidence="1">
    <location>
        <begin position="5"/>
        <end position="151"/>
    </location>
</feature>
<dbReference type="InterPro" id="IPR051541">
    <property type="entry name" value="PTS_SugarTrans_NitroReg"/>
</dbReference>
<dbReference type="GO" id="GO:0016740">
    <property type="term" value="F:transferase activity"/>
    <property type="evidence" value="ECO:0007669"/>
    <property type="project" value="UniProtKB-KW"/>
</dbReference>
<sequence>MELTRLLSAGRTRCGVTATSKKRALERLSEQLMADVPAGSEATRNIFEGLTVRERLGSTGLGRGVALPHTRSPDIESSRAALIRLSTPINFDAADRQPVDLLLALLVPEHSNDEHLRILARLAEMFRDEALCDRLRNCSSDAELYAVITGENNGNAGE</sequence>
<organism evidence="2 3">
    <name type="scientific">Spiribacter vilamensis</name>
    <dbReference type="NCBI Taxonomy" id="531306"/>
    <lineage>
        <taxon>Bacteria</taxon>
        <taxon>Pseudomonadati</taxon>
        <taxon>Pseudomonadota</taxon>
        <taxon>Gammaproteobacteria</taxon>
        <taxon>Chromatiales</taxon>
        <taxon>Ectothiorhodospiraceae</taxon>
        <taxon>Spiribacter</taxon>
    </lineage>
</organism>
<dbReference type="AlphaFoldDB" id="A0A4Q8CY37"/>
<keyword evidence="2" id="KW-0808">Transferase</keyword>
<dbReference type="RefSeq" id="WP_130502237.1">
    <property type="nucleotide sequence ID" value="NZ_SHLI01000001.1"/>
</dbReference>
<dbReference type="InterPro" id="IPR016152">
    <property type="entry name" value="PTrfase/Anion_transptr"/>
</dbReference>